<feature type="domain" description="Ig-like" evidence="4">
    <location>
        <begin position="1313"/>
        <end position="1372"/>
    </location>
</feature>
<evidence type="ECO:0000313" key="6">
    <source>
        <dbReference type="EMBL" id="KRO08517.1"/>
    </source>
</evidence>
<feature type="compositionally biased region" description="Low complexity" evidence="2">
    <location>
        <begin position="1544"/>
        <end position="1577"/>
    </location>
</feature>
<feature type="domain" description="Pesticidal crystal protein Cry22Aa Ig-like" evidence="5">
    <location>
        <begin position="924"/>
        <end position="973"/>
    </location>
</feature>
<gene>
    <name evidence="6" type="ORF">IV64_GL000607</name>
</gene>
<feature type="compositionally biased region" description="Low complexity" evidence="2">
    <location>
        <begin position="48"/>
        <end position="62"/>
    </location>
</feature>
<dbReference type="InterPro" id="IPR032675">
    <property type="entry name" value="LRR_dom_sf"/>
</dbReference>
<dbReference type="STRING" id="942150.IV64_GL000607"/>
<dbReference type="NCBIfam" id="TIGR02167">
    <property type="entry name" value="Liste_lipo_26"/>
    <property type="match status" value="1"/>
</dbReference>
<feature type="domain" description="Ig-like" evidence="4">
    <location>
        <begin position="1393"/>
        <end position="1452"/>
    </location>
</feature>
<dbReference type="Pfam" id="PF03382">
    <property type="entry name" value="DUF285"/>
    <property type="match status" value="1"/>
</dbReference>
<dbReference type="InterPro" id="IPR022038">
    <property type="entry name" value="Ig-like_bact"/>
</dbReference>
<dbReference type="Pfam" id="PF19258">
    <property type="entry name" value="KxYKxGKxW_sig"/>
    <property type="match status" value="1"/>
</dbReference>
<feature type="region of interest" description="Disordered" evidence="2">
    <location>
        <begin position="1534"/>
        <end position="1632"/>
    </location>
</feature>
<feature type="compositionally biased region" description="Polar residues" evidence="2">
    <location>
        <begin position="1591"/>
        <end position="1632"/>
    </location>
</feature>
<keyword evidence="3" id="KW-1133">Transmembrane helix</keyword>
<dbReference type="InterPro" id="IPR022263">
    <property type="entry name" value="KxYKxGKxW"/>
</dbReference>
<feature type="domain" description="Ig-like" evidence="4">
    <location>
        <begin position="1074"/>
        <end position="1130"/>
    </location>
</feature>
<dbReference type="Proteomes" id="UP000051783">
    <property type="component" value="Unassembled WGS sequence"/>
</dbReference>
<feature type="region of interest" description="Disordered" evidence="2">
    <location>
        <begin position="490"/>
        <end position="510"/>
    </location>
</feature>
<dbReference type="Pfam" id="PF07523">
    <property type="entry name" value="Big_3"/>
    <property type="match status" value="7"/>
</dbReference>
<feature type="compositionally biased region" description="Polar residues" evidence="2">
    <location>
        <begin position="93"/>
        <end position="120"/>
    </location>
</feature>
<accession>A0A0R2M3V0</accession>
<dbReference type="Pfam" id="PF16403">
    <property type="entry name" value="Bact_surface_Ig-like"/>
    <property type="match status" value="1"/>
</dbReference>
<proteinExistence type="predicted"/>
<evidence type="ECO:0000313" key="7">
    <source>
        <dbReference type="Proteomes" id="UP000051783"/>
    </source>
</evidence>
<dbReference type="Gene3D" id="3.80.10.10">
    <property type="entry name" value="Ribonuclease Inhibitor"/>
    <property type="match status" value="1"/>
</dbReference>
<dbReference type="InterPro" id="IPR005046">
    <property type="entry name" value="DUF285"/>
</dbReference>
<dbReference type="InterPro" id="IPR013783">
    <property type="entry name" value="Ig-like_fold"/>
</dbReference>
<feature type="compositionally biased region" description="Low complexity" evidence="2">
    <location>
        <begin position="163"/>
        <end position="174"/>
    </location>
</feature>
<protein>
    <submittedName>
        <fullName evidence="6">Cell surface protein</fullName>
    </submittedName>
</protein>
<keyword evidence="3" id="KW-0812">Transmembrane</keyword>
<dbReference type="RefSeq" id="WP_057707108.1">
    <property type="nucleotide sequence ID" value="NZ_JQCL01000080.1"/>
</dbReference>
<dbReference type="NCBIfam" id="TIGR03715">
    <property type="entry name" value="KxYKxGKxW"/>
    <property type="match status" value="1"/>
</dbReference>
<name>A0A0R2M3V0_9LACO</name>
<dbReference type="PANTHER" id="PTHR24273">
    <property type="entry name" value="FI04643P-RELATED"/>
    <property type="match status" value="1"/>
</dbReference>
<feature type="transmembrane region" description="Helical" evidence="3">
    <location>
        <begin position="1634"/>
        <end position="1654"/>
    </location>
</feature>
<sequence length="1658" mass="174445">MRQVQNEKHYYKMYKKGRFWIFAGIAVATINMGALTSQADAVTAVKETSSTSTNSESEISQSQVVLRQPDSSVVNSGSDSSTSATNTDTAVTQAKSSTATGEQDQNETVVKSGGSANQTVSSSRHSQAESSSDSQASSEQSKTNEIVNGTKETVASSDEQSVTETPITPATTPDITDEAPKNTPKSSPATLVESEAASKESIISVNTIGTVDSVSDPDIEAQLTKHQSVTKLNLLTSNVFGAAAVQENKLSRASLMKAADVTVLASGTWGTSPWKVTSDGLLTIGSGTFGTDSMAPWEGNNYLPDMTRVRAVISKVVIDKNVVAGHYLSYLFFKKNTDPGYVPLTEIDGLENIDVSHATEMYGVFSGDQVSDLSGIKDWDTSNVTEMSAMFSSNPITDSSKLPVGNWNVGKVQSFNSMFSNMPIKSLDLSHWNVGADGQKITFGGMFLVDPQLKSLNISGWNMSNATQFANLFSNNTALSSLTVSEQTRFGTDSDLPSVPTAEKTWQSTTGGDKYTSAELMSLYSNTSSNIPTGTITYVWEPASKSNFEVGPITVIAGPKSTWSAKDNVTSLVDGEGKKVDLSSANINNLVKVVSVNGNQYNDTVNVRTTGQNDQVVNAVVLAYTDSYGAVRQETTTVTVVKSQARLVGQNVSVNMGPKPNWQVSDAVDRTASLNAVGDTLPDAEVATVTATGLDLTKAGAQKVTLTYVDQYGNTVSTTVTVTMVASQADFKSRDVTIVAGDLAKWSWQDSVASATDFAGVPVATDALAKLSIVADKQPDLQTPGDYPITLTYTDSDGNVVTHIVQVKVVENKATIQTQPIQIIAGPSAQVDLKAALTKLTAVDGTDVAFENAKLTTNTDQLDLNTVGKQTAMVTYQDEAGYVHTAEIEITLVPSKAALTSKNSTIFIGPKTPAWTAAMNLTSAKDSDGHDLAIDAVTVDGNVDIKTAGDYSVNYSYTDSAGNVKEVTAVVTVKASAAGVVAKNTDLIAGPNTKWAATDNFVSATDARGEKVEFNDVKVTGEVDASKTGDYSITYSYTDSAGNVKQATAVVTVKASVAGVVAKNTDLIVGPNTKWTATDNFVSATDAKGEKVEFNDVKVTGEVDASKAGDYPITYSYIDSAGNTVSQTVTIAIKATQATIKATDATVIAGPGAVWTPETNFVSAQDATGQKLTFDQVKVAGAVDLHTPGHYAVTYQYTDVAGNLITAPIMVKVVATQATLKVKDTAVIAGKGTWTPADNFVSATDAAGESLTVDQIKVDGQVDLQTPGTYQVTYRYLDSARNQQTQTVTIDVAKTRSGLVVKDSQLVAGPKTDWQPADNFVSATDAIGKPLNVTDLKVTGSVDPTKPGDYKVTYTYTDAYGNEVAKTITVSVIASQLSLDAKNAPIIAGPESTWNAKDNFVNATDAAGKTISLADVTVTGTVNPNQAGDYKVTYTYTDAFGNEVTQTITVKVVTSQVALKVKDSQLKVGAKWQASDNLVLATNATGQALTVDDLIVTGMVETAQAGAYKVTYQYTDAAGNVATATAMITVTADAEQPGSGDQVNAGDENNGNNNGDSGLINENNGNNNGDGDLINEGNGNGHQIDGGYPLNLSNSGRQTSVAGDRIVSSQPSLKQPTTTRKSTRSLPQANEKQTASWVALAGVGLMAMLATVGYRRKH</sequence>
<feature type="domain" description="Ig-like" evidence="4">
    <location>
        <begin position="1222"/>
        <end position="1289"/>
    </location>
</feature>
<feature type="domain" description="Ig-like" evidence="4">
    <location>
        <begin position="994"/>
        <end position="1053"/>
    </location>
</feature>
<feature type="region of interest" description="Disordered" evidence="2">
    <location>
        <begin position="48"/>
        <end position="190"/>
    </location>
</feature>
<dbReference type="SUPFAM" id="SSF52047">
    <property type="entry name" value="RNI-like"/>
    <property type="match status" value="1"/>
</dbReference>
<evidence type="ECO:0000256" key="3">
    <source>
        <dbReference type="SAM" id="Phobius"/>
    </source>
</evidence>
<keyword evidence="3" id="KW-0472">Membrane</keyword>
<feature type="compositionally biased region" description="Low complexity" evidence="2">
    <location>
        <begin position="121"/>
        <end position="141"/>
    </location>
</feature>
<evidence type="ECO:0000256" key="2">
    <source>
        <dbReference type="SAM" id="MobiDB-lite"/>
    </source>
</evidence>
<evidence type="ECO:0000259" key="5">
    <source>
        <dbReference type="Pfam" id="PF16403"/>
    </source>
</evidence>
<dbReference type="Gene3D" id="2.60.40.10">
    <property type="entry name" value="Immunoglobulins"/>
    <property type="match status" value="9"/>
</dbReference>
<dbReference type="EMBL" id="JQCL01000080">
    <property type="protein sequence ID" value="KRO08517.1"/>
    <property type="molecule type" value="Genomic_DNA"/>
</dbReference>
<dbReference type="PANTHER" id="PTHR24273:SF32">
    <property type="entry name" value="HYALIN"/>
    <property type="match status" value="1"/>
</dbReference>
<keyword evidence="1" id="KW-0732">Signal</keyword>
<dbReference type="InterPro" id="IPR032179">
    <property type="entry name" value="Cry22Aa_Ig-like"/>
</dbReference>
<feature type="compositionally biased region" description="Polar residues" evidence="2">
    <location>
        <begin position="143"/>
        <end position="162"/>
    </location>
</feature>
<reference evidence="6 7" key="1">
    <citation type="journal article" date="2015" name="Genome Announc.">
        <title>Expanding the biotechnology potential of lactobacilli through comparative genomics of 213 strains and associated genera.</title>
        <authorList>
            <person name="Sun Z."/>
            <person name="Harris H.M."/>
            <person name="McCann A."/>
            <person name="Guo C."/>
            <person name="Argimon S."/>
            <person name="Zhang W."/>
            <person name="Yang X."/>
            <person name="Jeffery I.B."/>
            <person name="Cooney J.C."/>
            <person name="Kagawa T.F."/>
            <person name="Liu W."/>
            <person name="Song Y."/>
            <person name="Salvetti E."/>
            <person name="Wrobel A."/>
            <person name="Rasinkangas P."/>
            <person name="Parkhill J."/>
            <person name="Rea M.C."/>
            <person name="O'Sullivan O."/>
            <person name="Ritari J."/>
            <person name="Douillard F.P."/>
            <person name="Paul Ross R."/>
            <person name="Yang R."/>
            <person name="Briner A.E."/>
            <person name="Felis G.E."/>
            <person name="de Vos W.M."/>
            <person name="Barrangou R."/>
            <person name="Klaenhammer T.R."/>
            <person name="Caufield P.W."/>
            <person name="Cui Y."/>
            <person name="Zhang H."/>
            <person name="O'Toole P.W."/>
        </authorList>
    </citation>
    <scope>NUCLEOTIDE SEQUENCE [LARGE SCALE GENOMIC DNA]</scope>
    <source>
        <strain evidence="6 7">LMG 26013</strain>
    </source>
</reference>
<evidence type="ECO:0000256" key="1">
    <source>
        <dbReference type="ARBA" id="ARBA00022729"/>
    </source>
</evidence>
<feature type="domain" description="Ig-like" evidence="4">
    <location>
        <begin position="1154"/>
        <end position="1201"/>
    </location>
</feature>
<comment type="caution">
    <text evidence="6">The sequence shown here is derived from an EMBL/GenBank/DDBJ whole genome shotgun (WGS) entry which is preliminary data.</text>
</comment>
<dbReference type="PATRIC" id="fig|942150.3.peg.621"/>
<keyword evidence="7" id="KW-1185">Reference proteome</keyword>
<evidence type="ECO:0000259" key="4">
    <source>
        <dbReference type="Pfam" id="PF07523"/>
    </source>
</evidence>
<feature type="compositionally biased region" description="Low complexity" evidence="2">
    <location>
        <begin position="70"/>
        <end position="92"/>
    </location>
</feature>
<dbReference type="InterPro" id="IPR011889">
    <property type="entry name" value="Liste_lipo_26"/>
</dbReference>
<organism evidence="6 7">
    <name type="scientific">Lactiplantibacillus xiangfangensis</name>
    <dbReference type="NCBI Taxonomy" id="942150"/>
    <lineage>
        <taxon>Bacteria</taxon>
        <taxon>Bacillati</taxon>
        <taxon>Bacillota</taxon>
        <taxon>Bacilli</taxon>
        <taxon>Lactobacillales</taxon>
        <taxon>Lactobacillaceae</taxon>
        <taxon>Lactiplantibacillus</taxon>
    </lineage>
</organism>
<feature type="domain" description="Ig-like" evidence="4">
    <location>
        <begin position="1460"/>
        <end position="1530"/>
    </location>
</feature>